<dbReference type="AlphaFoldDB" id="A0A0K2VJ68"/>
<evidence type="ECO:0000313" key="1">
    <source>
        <dbReference type="EMBL" id="CDW50031.1"/>
    </source>
</evidence>
<sequence length="27" mass="2977">MTTIYGLYVDHPSQMGRAAVPKLSRNA</sequence>
<organism evidence="1">
    <name type="scientific">Lepeophtheirus salmonis</name>
    <name type="common">Salmon louse</name>
    <name type="synonym">Caligus salmonis</name>
    <dbReference type="NCBI Taxonomy" id="72036"/>
    <lineage>
        <taxon>Eukaryota</taxon>
        <taxon>Metazoa</taxon>
        <taxon>Ecdysozoa</taxon>
        <taxon>Arthropoda</taxon>
        <taxon>Crustacea</taxon>
        <taxon>Multicrustacea</taxon>
        <taxon>Hexanauplia</taxon>
        <taxon>Copepoda</taxon>
        <taxon>Siphonostomatoida</taxon>
        <taxon>Caligidae</taxon>
        <taxon>Lepeophtheirus</taxon>
    </lineage>
</organism>
<protein>
    <submittedName>
        <fullName evidence="1">Uncharacterized protein</fullName>
    </submittedName>
</protein>
<dbReference type="EMBL" id="HACA01032670">
    <property type="protein sequence ID" value="CDW50031.1"/>
    <property type="molecule type" value="Transcribed_RNA"/>
</dbReference>
<accession>A0A0K2VJ68</accession>
<name>A0A0K2VJ68_LEPSM</name>
<proteinExistence type="predicted"/>
<reference evidence="1" key="1">
    <citation type="submission" date="2014-05" db="EMBL/GenBank/DDBJ databases">
        <authorList>
            <person name="Chronopoulou M."/>
        </authorList>
    </citation>
    <scope>NUCLEOTIDE SEQUENCE</scope>
    <source>
        <tissue evidence="1">Whole organism</tissue>
    </source>
</reference>